<organism evidence="13 14">
    <name type="scientific">Varroa destructor</name>
    <name type="common">Honeybee mite</name>
    <dbReference type="NCBI Taxonomy" id="109461"/>
    <lineage>
        <taxon>Eukaryota</taxon>
        <taxon>Metazoa</taxon>
        <taxon>Ecdysozoa</taxon>
        <taxon>Arthropoda</taxon>
        <taxon>Chelicerata</taxon>
        <taxon>Arachnida</taxon>
        <taxon>Acari</taxon>
        <taxon>Parasitiformes</taxon>
        <taxon>Mesostigmata</taxon>
        <taxon>Gamasina</taxon>
        <taxon>Dermanyssoidea</taxon>
        <taxon>Varroidae</taxon>
        <taxon>Varroa</taxon>
    </lineage>
</organism>
<dbReference type="AlphaFoldDB" id="A0A7M7M5N8"/>
<dbReference type="InterPro" id="IPR037387">
    <property type="entry name" value="PTCD3"/>
</dbReference>
<dbReference type="GO" id="GO:0032543">
    <property type="term" value="P:mitochondrial translation"/>
    <property type="evidence" value="ECO:0007669"/>
    <property type="project" value="InterPro"/>
</dbReference>
<dbReference type="PANTHER" id="PTHR16276:SF1">
    <property type="entry name" value="SMALL RIBOSOMAL SUBUNIT PROTEIN MS39"/>
    <property type="match status" value="1"/>
</dbReference>
<keyword evidence="10" id="KW-0687">Ribonucleoprotein</keyword>
<feature type="repeat" description="PPR" evidence="12">
    <location>
        <begin position="304"/>
        <end position="342"/>
    </location>
</feature>
<dbReference type="InterPro" id="IPR055063">
    <property type="entry name" value="Rib_mS39_PPR"/>
</dbReference>
<dbReference type="GO" id="GO:0019843">
    <property type="term" value="F:rRNA binding"/>
    <property type="evidence" value="ECO:0007669"/>
    <property type="project" value="UniProtKB-KW"/>
</dbReference>
<dbReference type="Pfam" id="PF13812">
    <property type="entry name" value="PPR_3"/>
    <property type="match status" value="1"/>
</dbReference>
<evidence type="ECO:0000313" key="13">
    <source>
        <dbReference type="EnsemblMetazoa" id="XP_022651153"/>
    </source>
</evidence>
<evidence type="ECO:0000256" key="5">
    <source>
        <dbReference type="ARBA" id="ARBA00022845"/>
    </source>
</evidence>
<dbReference type="FunCoup" id="A0A7M7M5N8">
    <property type="interactions" value="1603"/>
</dbReference>
<evidence type="ECO:0000256" key="9">
    <source>
        <dbReference type="ARBA" id="ARBA00023128"/>
    </source>
</evidence>
<accession>A0A7M7M5N8</accession>
<keyword evidence="14" id="KW-1185">Reference proteome</keyword>
<dbReference type="RefSeq" id="XP_022651153.1">
    <property type="nucleotide sequence ID" value="XM_022795418.1"/>
</dbReference>
<dbReference type="GO" id="GO:0006417">
    <property type="term" value="P:regulation of translation"/>
    <property type="evidence" value="ECO:0007669"/>
    <property type="project" value="UniProtKB-KW"/>
</dbReference>
<evidence type="ECO:0000256" key="2">
    <source>
        <dbReference type="ARBA" id="ARBA00008551"/>
    </source>
</evidence>
<evidence type="ECO:0000256" key="1">
    <source>
        <dbReference type="ARBA" id="ARBA00004173"/>
    </source>
</evidence>
<evidence type="ECO:0000256" key="3">
    <source>
        <dbReference type="ARBA" id="ARBA00022730"/>
    </source>
</evidence>
<keyword evidence="9" id="KW-0496">Mitochondrion</keyword>
<dbReference type="OMA" id="NASCCLQ"/>
<dbReference type="InterPro" id="IPR011990">
    <property type="entry name" value="TPR-like_helical_dom_sf"/>
</dbReference>
<dbReference type="PANTHER" id="PTHR16276">
    <property type="entry name" value="PENTATRICOPEPTIDE REPEAT DOMAIN-CONTAINING PROTEIN 3"/>
    <property type="match status" value="1"/>
</dbReference>
<reference evidence="13" key="1">
    <citation type="submission" date="2021-01" db="UniProtKB">
        <authorList>
            <consortium name="EnsemblMetazoa"/>
        </authorList>
    </citation>
    <scope>IDENTIFICATION</scope>
</reference>
<comment type="similarity">
    <text evidence="2">Belongs to the mitochondrion-specific ribosomal protein mS39 family.</text>
</comment>
<dbReference type="KEGG" id="vde:111246201"/>
<dbReference type="GO" id="GO:0005840">
    <property type="term" value="C:ribosome"/>
    <property type="evidence" value="ECO:0007669"/>
    <property type="project" value="UniProtKB-KW"/>
</dbReference>
<name>A0A7M7M5N8_VARDE</name>
<keyword evidence="5" id="KW-0810">Translation regulation</keyword>
<dbReference type="OrthoDB" id="185373at2759"/>
<evidence type="ECO:0000256" key="4">
    <source>
        <dbReference type="ARBA" id="ARBA00022737"/>
    </source>
</evidence>
<dbReference type="InParanoid" id="A0A7M7M5N8"/>
<keyword evidence="7" id="KW-0809">Transit peptide</keyword>
<comment type="subcellular location">
    <subcellularLocation>
        <location evidence="1">Mitochondrion</location>
    </subcellularLocation>
</comment>
<dbReference type="GeneID" id="111246201"/>
<proteinExistence type="inferred from homology"/>
<dbReference type="GO" id="GO:1990904">
    <property type="term" value="C:ribonucleoprotein complex"/>
    <property type="evidence" value="ECO:0007669"/>
    <property type="project" value="UniProtKB-KW"/>
</dbReference>
<evidence type="ECO:0000256" key="6">
    <source>
        <dbReference type="ARBA" id="ARBA00022884"/>
    </source>
</evidence>
<feature type="repeat" description="PPR" evidence="12">
    <location>
        <begin position="229"/>
        <end position="263"/>
    </location>
</feature>
<dbReference type="Pfam" id="PF22330">
    <property type="entry name" value="Rib_mS39_PPR"/>
    <property type="match status" value="1"/>
</dbReference>
<dbReference type="PROSITE" id="PS51375">
    <property type="entry name" value="PPR"/>
    <property type="match status" value="2"/>
</dbReference>
<evidence type="ECO:0000256" key="11">
    <source>
        <dbReference type="ARBA" id="ARBA00035134"/>
    </source>
</evidence>
<evidence type="ECO:0000256" key="8">
    <source>
        <dbReference type="ARBA" id="ARBA00022980"/>
    </source>
</evidence>
<dbReference type="InterPro" id="IPR002885">
    <property type="entry name" value="PPR_rpt"/>
</dbReference>
<dbReference type="GO" id="GO:0043024">
    <property type="term" value="F:ribosomal small subunit binding"/>
    <property type="evidence" value="ECO:0007669"/>
    <property type="project" value="InterPro"/>
</dbReference>
<dbReference type="EnsemblMetazoa" id="XM_022795418">
    <property type="protein sequence ID" value="XP_022651153"/>
    <property type="gene ID" value="LOC111246201"/>
</dbReference>
<keyword evidence="8" id="KW-0689">Ribosomal protein</keyword>
<protein>
    <recommendedName>
        <fullName evidence="11">Small ribosomal subunit protein mS39</fullName>
    </recommendedName>
</protein>
<dbReference type="Proteomes" id="UP000594260">
    <property type="component" value="Unplaced"/>
</dbReference>
<evidence type="ECO:0000256" key="10">
    <source>
        <dbReference type="ARBA" id="ARBA00023274"/>
    </source>
</evidence>
<sequence length="663" mass="76535">MFLDDATFPETKTCSLMLLSSVPRRGLSQLVSTHKTSSPEVQIEIPKRIQRGPTDILRALSSTLKPDYTAPHYRYHDDPFLIPHSSMNKRSFSLAKESGRKAARYFLQKYPESFKYDPADPKIAAFNPPEKKFIEENDYTEEDLLYFINNVRVIDAQSVFNSIHTKGVEVSQKTILLLLQLMSFYNCREAETINYLEELYFSHKELLPKKTWTDGNLAELLFEMLEDKDTVAYSAYIYGLAKHIHVEKAFAMYEEMRLKELVPSLHAYNGLIHSVQYMAEGADHRWKLVTKLLHDMQANGVQPNLITFNNVLELCSRLGNARMGKNYALKTLAEMRKLGIEPSLATYMYVLRSFCKTKGPISTILREIIELLDEKVLVPQEARDFDFFLWAMIVCNEHLFNKDVAYKVNELLEKNPDLLGSSARHSKYYYHFFKLLAETEDIDGYMLVYNKYVPNTYIPETSIYIETLQAIDLNDAFRYLPQVWSDIVTSMIHERNSAIPGSVLSLTARFQSSGTPEDDKLHQQIIEIARHTRDRWNASRQRSVNTFHVPIMMNAKDIGNMIQTFINGSRLDEAWISVQHLIERQHEIVGFSEASPLLNFVQRACHAGEFNQALYCAKYCAEIGHISVPDWMKQQAERYAFDQKILEELDHLTAKSSTAEAKK</sequence>
<evidence type="ECO:0000256" key="7">
    <source>
        <dbReference type="ARBA" id="ARBA00022946"/>
    </source>
</evidence>
<dbReference type="Gene3D" id="1.25.40.10">
    <property type="entry name" value="Tetratricopeptide repeat domain"/>
    <property type="match status" value="2"/>
</dbReference>
<dbReference type="GO" id="GO:0005739">
    <property type="term" value="C:mitochondrion"/>
    <property type="evidence" value="ECO:0007669"/>
    <property type="project" value="UniProtKB-SubCell"/>
</dbReference>
<keyword evidence="6" id="KW-0694">RNA-binding</keyword>
<dbReference type="NCBIfam" id="TIGR00756">
    <property type="entry name" value="PPR"/>
    <property type="match status" value="1"/>
</dbReference>
<keyword evidence="4" id="KW-0677">Repeat</keyword>
<evidence type="ECO:0000256" key="12">
    <source>
        <dbReference type="PROSITE-ProRule" id="PRU00708"/>
    </source>
</evidence>
<keyword evidence="3" id="KW-0699">rRNA-binding</keyword>
<evidence type="ECO:0000313" key="14">
    <source>
        <dbReference type="Proteomes" id="UP000594260"/>
    </source>
</evidence>